<gene>
    <name evidence="2" type="ORF">LCMiAC02_03890</name>
</gene>
<dbReference type="PANTHER" id="PTHR10113">
    <property type="entry name" value="PEPTIDE CHAIN RELEASE FACTOR SUBUNIT 1"/>
    <property type="match status" value="1"/>
</dbReference>
<sequence>MFQRVAIIIFSTKYNGIILIEPPKKINRSYYCCGKKFHLDPILEMYKISTCFGIALISGNKSICYKITLSGANVDISIIKNTSVKLQKRQKKGGQSAQRIGRIRQEKENVYVNKVVDMVVSSYMNYEKTKCNIKGIIIAGPASLKYKVVDHNKVQKYLGNKILKVINISEIKKSSGLEIYKKYSEMFIDAIDKETITVIEEVKNLILNFNSNSSNTVIYGYENLMYNIKQLKYILVYSTIDNNIKQIIKKNKSKKCKIYEIKPKYQHMVIIDIIGIKWY</sequence>
<name>A0A4D5XEW8_9VIRU</name>
<dbReference type="InterPro" id="IPR005141">
    <property type="entry name" value="eRF1_2"/>
</dbReference>
<dbReference type="Gene3D" id="3.30.420.60">
    <property type="entry name" value="eRF1 domain 2"/>
    <property type="match status" value="1"/>
</dbReference>
<reference evidence="2" key="1">
    <citation type="journal article" date="2019" name="MBio">
        <title>Virus Genomes from Deep Sea Sediments Expand the Ocean Megavirome and Support Independent Origins of Viral Gigantism.</title>
        <authorList>
            <person name="Backstrom D."/>
            <person name="Yutin N."/>
            <person name="Jorgensen S.L."/>
            <person name="Dharamshi J."/>
            <person name="Homa F."/>
            <person name="Zaremba-Niedwiedzka K."/>
            <person name="Spang A."/>
            <person name="Wolf Y.I."/>
            <person name="Koonin E.V."/>
            <person name="Ettema T.J."/>
        </authorList>
    </citation>
    <scope>NUCLEOTIDE SEQUENCE</scope>
</reference>
<dbReference type="InterPro" id="IPR004403">
    <property type="entry name" value="Peptide_chain-rel_eRF1/aRF1"/>
</dbReference>
<dbReference type="SUPFAM" id="SSF53137">
    <property type="entry name" value="Translational machinery components"/>
    <property type="match status" value="1"/>
</dbReference>
<dbReference type="InterPro" id="IPR024049">
    <property type="entry name" value="eRF1_1_sf"/>
</dbReference>
<organism evidence="2">
    <name type="scientific">Mimivirus LCMiAC02</name>
    <dbReference type="NCBI Taxonomy" id="2506609"/>
    <lineage>
        <taxon>Viruses</taxon>
        <taxon>Varidnaviria</taxon>
        <taxon>Bamfordvirae</taxon>
        <taxon>Nucleocytoviricota</taxon>
        <taxon>Megaviricetes</taxon>
        <taxon>Imitervirales</taxon>
        <taxon>Mimiviridae</taxon>
        <taxon>Klosneuvirinae</taxon>
    </lineage>
</organism>
<proteinExistence type="predicted"/>
<dbReference type="Gene3D" id="3.30.960.10">
    <property type="entry name" value="eRF1 domain 1"/>
    <property type="match status" value="1"/>
</dbReference>
<dbReference type="SUPFAM" id="SSF55481">
    <property type="entry name" value="N-terminal domain of eukaryotic peptide chain release factor subunit 1, ERF1"/>
    <property type="match status" value="1"/>
</dbReference>
<dbReference type="InterPro" id="IPR042226">
    <property type="entry name" value="eFR1_2_sf"/>
</dbReference>
<protein>
    <submittedName>
        <fullName evidence="2">Peptide chain release factor 1</fullName>
    </submittedName>
</protein>
<dbReference type="EMBL" id="MK500412">
    <property type="protein sequence ID" value="QBK89294.1"/>
    <property type="molecule type" value="Genomic_DNA"/>
</dbReference>
<accession>A0A4D5XEW8</accession>
<feature type="domain" description="eRF1" evidence="1">
    <location>
        <begin position="76"/>
        <end position="186"/>
    </location>
</feature>
<dbReference type="Pfam" id="PF03464">
    <property type="entry name" value="eRF1_2"/>
    <property type="match status" value="1"/>
</dbReference>
<evidence type="ECO:0000259" key="1">
    <source>
        <dbReference type="Pfam" id="PF03464"/>
    </source>
</evidence>
<evidence type="ECO:0000313" key="2">
    <source>
        <dbReference type="EMBL" id="QBK89294.1"/>
    </source>
</evidence>